<dbReference type="PaxDb" id="3055-EDP07859"/>
<dbReference type="Proteomes" id="UP000006906">
    <property type="component" value="Chromosome 10"/>
</dbReference>
<dbReference type="KEGG" id="cre:CHLRE_10g455900v5"/>
<dbReference type="RefSeq" id="XP_001698366.1">
    <property type="nucleotide sequence ID" value="XM_001698314.3"/>
</dbReference>
<dbReference type="HOGENOM" id="CLU_536787_0_0_1"/>
<protein>
    <submittedName>
        <fullName evidence="1">Uncharacterized protein</fullName>
    </submittedName>
</protein>
<dbReference type="GeneID" id="5724102"/>
<keyword evidence="2" id="KW-1185">Reference proteome</keyword>
<proteinExistence type="predicted"/>
<dbReference type="AlphaFoldDB" id="A8I0G4"/>
<sequence length="508" mass="52804">MTVEGAPPEPVPSLPLSAHERTGLTLRDRCRLRDNLMSPELVGEQSPEQLLESLHARTLLKDQGSHFWRAAPQPTAPSLSDAAPDAAAAAANAAATGASPGPVPASASALTIAPTSPIQFYADLSPDQLVGAAVSHATDKPGALREVFAAALLHGDTDTLALLASHPLAKHERARPQRYGPLLADLAVLLVRGEVDSGLVDWMFKSSGGAFSSWLGSDVPYLAVAVAEREEARQAAKEGVAAGVAAARAARARRSSSGGGGGACSRGSSLGGSTVHRSRLVELLEVFHVLGFAFAEDGGTFLRALDLYSRDKVDEELLDWLLSEDCSTGPAGWAHVVAVRLHDPRPPPAFGGHTALAYLERRKLAPGPDALALTYRASRDVFEGFVSYLVVQHRCPHAPARLYQLALAADRANKLAGGGGGGGGSGGGGGGRAEWLSQQGLAPGWCAMLKGLQLCGCFGAHIDLDPDVVAVHAGIQQQMDLIPAQALNAPGLRGYAQGLLDRALLQDA</sequence>
<evidence type="ECO:0000313" key="1">
    <source>
        <dbReference type="EMBL" id="PNW77890.1"/>
    </source>
</evidence>
<dbReference type="InParanoid" id="A8I0G4"/>
<name>A8I0G4_CHLRE</name>
<reference evidence="1 2" key="1">
    <citation type="journal article" date="2007" name="Science">
        <title>The Chlamydomonas genome reveals the evolution of key animal and plant functions.</title>
        <authorList>
            <person name="Merchant S.S."/>
            <person name="Prochnik S.E."/>
            <person name="Vallon O."/>
            <person name="Harris E.H."/>
            <person name="Karpowicz S.J."/>
            <person name="Witman G.B."/>
            <person name="Terry A."/>
            <person name="Salamov A."/>
            <person name="Fritz-Laylin L.K."/>
            <person name="Marechal-Drouard L."/>
            <person name="Marshall W.F."/>
            <person name="Qu L.H."/>
            <person name="Nelson D.R."/>
            <person name="Sanderfoot A.A."/>
            <person name="Spalding M.H."/>
            <person name="Kapitonov V.V."/>
            <person name="Ren Q."/>
            <person name="Ferris P."/>
            <person name="Lindquist E."/>
            <person name="Shapiro H."/>
            <person name="Lucas S.M."/>
            <person name="Grimwood J."/>
            <person name="Schmutz J."/>
            <person name="Cardol P."/>
            <person name="Cerutti H."/>
            <person name="Chanfreau G."/>
            <person name="Chen C.L."/>
            <person name="Cognat V."/>
            <person name="Croft M.T."/>
            <person name="Dent R."/>
            <person name="Dutcher S."/>
            <person name="Fernandez E."/>
            <person name="Fukuzawa H."/>
            <person name="Gonzalez-Ballester D."/>
            <person name="Gonzalez-Halphen D."/>
            <person name="Hallmann A."/>
            <person name="Hanikenne M."/>
            <person name="Hippler M."/>
            <person name="Inwood W."/>
            <person name="Jabbari K."/>
            <person name="Kalanon M."/>
            <person name="Kuras R."/>
            <person name="Lefebvre P.A."/>
            <person name="Lemaire S.D."/>
            <person name="Lobanov A.V."/>
            <person name="Lohr M."/>
            <person name="Manuell A."/>
            <person name="Meier I."/>
            <person name="Mets L."/>
            <person name="Mittag M."/>
            <person name="Mittelmeier T."/>
            <person name="Moroney J.V."/>
            <person name="Moseley J."/>
            <person name="Napoli C."/>
            <person name="Nedelcu A.M."/>
            <person name="Niyogi K."/>
            <person name="Novoselov S.V."/>
            <person name="Paulsen I.T."/>
            <person name="Pazour G."/>
            <person name="Purton S."/>
            <person name="Ral J.P."/>
            <person name="Riano-Pachon D.M."/>
            <person name="Riekhof W."/>
            <person name="Rymarquis L."/>
            <person name="Schroda M."/>
            <person name="Stern D."/>
            <person name="Umen J."/>
            <person name="Willows R."/>
            <person name="Wilson N."/>
            <person name="Zimmer S.L."/>
            <person name="Allmer J."/>
            <person name="Balk J."/>
            <person name="Bisova K."/>
            <person name="Chen C.J."/>
            <person name="Elias M."/>
            <person name="Gendler K."/>
            <person name="Hauser C."/>
            <person name="Lamb M.R."/>
            <person name="Ledford H."/>
            <person name="Long J.C."/>
            <person name="Minagawa J."/>
            <person name="Page M.D."/>
            <person name="Pan J."/>
            <person name="Pootakham W."/>
            <person name="Roje S."/>
            <person name="Rose A."/>
            <person name="Stahlberg E."/>
            <person name="Terauchi A.M."/>
            <person name="Yang P."/>
            <person name="Ball S."/>
            <person name="Bowler C."/>
            <person name="Dieckmann C.L."/>
            <person name="Gladyshev V.N."/>
            <person name="Green P."/>
            <person name="Jorgensen R."/>
            <person name="Mayfield S."/>
            <person name="Mueller-Roeber B."/>
            <person name="Rajamani S."/>
            <person name="Sayre R.T."/>
            <person name="Brokstein P."/>
            <person name="Dubchak I."/>
            <person name="Goodstein D."/>
            <person name="Hornick L."/>
            <person name="Huang Y.W."/>
            <person name="Jhaveri J."/>
            <person name="Luo Y."/>
            <person name="Martinez D."/>
            <person name="Ngau W.C."/>
            <person name="Otillar B."/>
            <person name="Poliakov A."/>
            <person name="Porter A."/>
            <person name="Szajkowski L."/>
            <person name="Werner G."/>
            <person name="Zhou K."/>
            <person name="Grigoriev I.V."/>
            <person name="Rokhsar D.S."/>
            <person name="Grossman A.R."/>
        </authorList>
    </citation>
    <scope>NUCLEOTIDE SEQUENCE [LARGE SCALE GENOMIC DNA]</scope>
    <source>
        <strain evidence="2">CC-503</strain>
    </source>
</reference>
<dbReference type="OrthoDB" id="536774at2759"/>
<dbReference type="Gramene" id="PNW77890">
    <property type="protein sequence ID" value="PNW77890"/>
    <property type="gene ID" value="CHLRE_10g455900v5"/>
</dbReference>
<evidence type="ECO:0000313" key="2">
    <source>
        <dbReference type="Proteomes" id="UP000006906"/>
    </source>
</evidence>
<dbReference type="EMBL" id="CM008971">
    <property type="protein sequence ID" value="PNW77890.1"/>
    <property type="molecule type" value="Genomic_DNA"/>
</dbReference>
<organism evidence="1 2">
    <name type="scientific">Chlamydomonas reinhardtii</name>
    <name type="common">Chlamydomonas smithii</name>
    <dbReference type="NCBI Taxonomy" id="3055"/>
    <lineage>
        <taxon>Eukaryota</taxon>
        <taxon>Viridiplantae</taxon>
        <taxon>Chlorophyta</taxon>
        <taxon>core chlorophytes</taxon>
        <taxon>Chlorophyceae</taxon>
        <taxon>CS clade</taxon>
        <taxon>Chlamydomonadales</taxon>
        <taxon>Chlamydomonadaceae</taxon>
        <taxon>Chlamydomonas</taxon>
    </lineage>
</organism>
<gene>
    <name evidence="1" type="ORF">CHLRE_10g455900v5</name>
</gene>
<accession>A8I0G4</accession>